<dbReference type="EMBL" id="DWYS01000027">
    <property type="protein sequence ID" value="HJB06647.1"/>
    <property type="molecule type" value="Genomic_DNA"/>
</dbReference>
<dbReference type="InterPro" id="IPR000847">
    <property type="entry name" value="LysR_HTH_N"/>
</dbReference>
<feature type="domain" description="HTH lysR-type" evidence="5">
    <location>
        <begin position="1"/>
        <end position="58"/>
    </location>
</feature>
<dbReference type="GO" id="GO:0005829">
    <property type="term" value="C:cytosol"/>
    <property type="evidence" value="ECO:0007669"/>
    <property type="project" value="TreeGrafter"/>
</dbReference>
<dbReference type="PROSITE" id="PS50931">
    <property type="entry name" value="HTH_LYSR"/>
    <property type="match status" value="1"/>
</dbReference>
<dbReference type="InterPro" id="IPR036390">
    <property type="entry name" value="WH_DNA-bd_sf"/>
</dbReference>
<reference evidence="6" key="1">
    <citation type="journal article" date="2021" name="PeerJ">
        <title>Extensive microbial diversity within the chicken gut microbiome revealed by metagenomics and culture.</title>
        <authorList>
            <person name="Gilroy R."/>
            <person name="Ravi A."/>
            <person name="Getino M."/>
            <person name="Pursley I."/>
            <person name="Horton D.L."/>
            <person name="Alikhan N.F."/>
            <person name="Baker D."/>
            <person name="Gharbi K."/>
            <person name="Hall N."/>
            <person name="Watson M."/>
            <person name="Adriaenssens E.M."/>
            <person name="Foster-Nyarko E."/>
            <person name="Jarju S."/>
            <person name="Secka A."/>
            <person name="Antonio M."/>
            <person name="Oren A."/>
            <person name="Chaudhuri R.R."/>
            <person name="La Ragione R."/>
            <person name="Hildebrand F."/>
            <person name="Pallen M.J."/>
        </authorList>
    </citation>
    <scope>NUCLEOTIDE SEQUENCE</scope>
    <source>
        <strain evidence="6">CHK188-4685</strain>
    </source>
</reference>
<evidence type="ECO:0000256" key="4">
    <source>
        <dbReference type="ARBA" id="ARBA00023163"/>
    </source>
</evidence>
<keyword evidence="4" id="KW-0804">Transcription</keyword>
<comment type="similarity">
    <text evidence="1">Belongs to the LysR transcriptional regulatory family.</text>
</comment>
<proteinExistence type="inferred from homology"/>
<dbReference type="Pfam" id="PF00126">
    <property type="entry name" value="HTH_1"/>
    <property type="match status" value="1"/>
</dbReference>
<evidence type="ECO:0000256" key="1">
    <source>
        <dbReference type="ARBA" id="ARBA00009437"/>
    </source>
</evidence>
<keyword evidence="2" id="KW-0805">Transcription regulation</keyword>
<dbReference type="GO" id="GO:0003677">
    <property type="term" value="F:DNA binding"/>
    <property type="evidence" value="ECO:0007669"/>
    <property type="project" value="UniProtKB-KW"/>
</dbReference>
<dbReference type="AlphaFoldDB" id="A0A9D2L5Z9"/>
<dbReference type="InterPro" id="IPR050950">
    <property type="entry name" value="HTH-type_LysR_regulators"/>
</dbReference>
<dbReference type="GO" id="GO:0003700">
    <property type="term" value="F:DNA-binding transcription factor activity"/>
    <property type="evidence" value="ECO:0007669"/>
    <property type="project" value="InterPro"/>
</dbReference>
<keyword evidence="3" id="KW-0238">DNA-binding</keyword>
<dbReference type="Proteomes" id="UP000886804">
    <property type="component" value="Unassembled WGS sequence"/>
</dbReference>
<evidence type="ECO:0000313" key="6">
    <source>
        <dbReference type="EMBL" id="HJB06647.1"/>
    </source>
</evidence>
<accession>A0A9D2L5Z9</accession>
<gene>
    <name evidence="6" type="ORF">H9716_02140</name>
</gene>
<dbReference type="Gene3D" id="3.40.190.290">
    <property type="match status" value="1"/>
</dbReference>
<evidence type="ECO:0000256" key="3">
    <source>
        <dbReference type="ARBA" id="ARBA00023125"/>
    </source>
</evidence>
<dbReference type="InterPro" id="IPR036388">
    <property type="entry name" value="WH-like_DNA-bd_sf"/>
</dbReference>
<dbReference type="PANTHER" id="PTHR30419">
    <property type="entry name" value="HTH-TYPE TRANSCRIPTIONAL REGULATOR YBHD"/>
    <property type="match status" value="1"/>
</dbReference>
<reference evidence="6" key="2">
    <citation type="submission" date="2021-04" db="EMBL/GenBank/DDBJ databases">
        <authorList>
            <person name="Gilroy R."/>
        </authorList>
    </citation>
    <scope>NUCLEOTIDE SEQUENCE</scope>
    <source>
        <strain evidence="6">CHK188-4685</strain>
    </source>
</reference>
<protein>
    <submittedName>
        <fullName evidence="6">LysR family transcriptional regulator</fullName>
    </submittedName>
</protein>
<evidence type="ECO:0000256" key="2">
    <source>
        <dbReference type="ARBA" id="ARBA00023015"/>
    </source>
</evidence>
<sequence>MESITYEYVITVARHLNISKAAQELCITQPALTKFINRLEKKMGAKLFDRTTMPISITPAGRKFIENARQILDIEHKMQLELSTISSAARGTVTVGMNTEFCSQTLPYVLPEFCFRYPEIEFKIREGNNLTLFQELEAGHVDLVYASYSGATPNFNYDFIYNDSLLLAVPVEHPLVRNLNLANNSPITPYYLNPARIKNCDFIVLVPEQGMGMIARNLFHKYHINPNIVVELPKNETALRLASTGMGMVFTPVRTPLRIGLIKPMAYFSIENPITTRSRGVYYSKYFPLSEAAKCFIQVFNDVFEREAIIRPPVCQLLFAPEIA</sequence>
<dbReference type="Gene3D" id="1.10.10.10">
    <property type="entry name" value="Winged helix-like DNA-binding domain superfamily/Winged helix DNA-binding domain"/>
    <property type="match status" value="1"/>
</dbReference>
<dbReference type="SUPFAM" id="SSF46785">
    <property type="entry name" value="Winged helix' DNA-binding domain"/>
    <property type="match status" value="1"/>
</dbReference>
<comment type="caution">
    <text evidence="6">The sequence shown here is derived from an EMBL/GenBank/DDBJ whole genome shotgun (WGS) entry which is preliminary data.</text>
</comment>
<dbReference type="CDD" id="cd05466">
    <property type="entry name" value="PBP2_LTTR_substrate"/>
    <property type="match status" value="1"/>
</dbReference>
<dbReference type="InterPro" id="IPR005119">
    <property type="entry name" value="LysR_subst-bd"/>
</dbReference>
<dbReference type="Pfam" id="PF03466">
    <property type="entry name" value="LysR_substrate"/>
    <property type="match status" value="1"/>
</dbReference>
<dbReference type="PRINTS" id="PR00039">
    <property type="entry name" value="HTHLYSR"/>
</dbReference>
<dbReference type="SUPFAM" id="SSF53850">
    <property type="entry name" value="Periplasmic binding protein-like II"/>
    <property type="match status" value="1"/>
</dbReference>
<organism evidence="6 7">
    <name type="scientific">Candidatus Enterocloster faecavium</name>
    <dbReference type="NCBI Taxonomy" id="2838560"/>
    <lineage>
        <taxon>Bacteria</taxon>
        <taxon>Bacillati</taxon>
        <taxon>Bacillota</taxon>
        <taxon>Clostridia</taxon>
        <taxon>Lachnospirales</taxon>
        <taxon>Lachnospiraceae</taxon>
        <taxon>Enterocloster</taxon>
    </lineage>
</organism>
<name>A0A9D2L5Z9_9FIRM</name>
<evidence type="ECO:0000259" key="5">
    <source>
        <dbReference type="PROSITE" id="PS50931"/>
    </source>
</evidence>
<evidence type="ECO:0000313" key="7">
    <source>
        <dbReference type="Proteomes" id="UP000886804"/>
    </source>
</evidence>